<feature type="signal peptide" evidence="1">
    <location>
        <begin position="1"/>
        <end position="17"/>
    </location>
</feature>
<sequence length="72" mass="7568">MLAKTIFFMAFATLSMAAPQASSDRSAQMKRVEELRGKGLTCNEGVQGSIICSDGLGGDCFVDIFGSGNCLI</sequence>
<dbReference type="Proteomes" id="UP001152130">
    <property type="component" value="Unassembled WGS sequence"/>
</dbReference>
<proteinExistence type="predicted"/>
<evidence type="ECO:0000256" key="1">
    <source>
        <dbReference type="SAM" id="SignalP"/>
    </source>
</evidence>
<keyword evidence="3" id="KW-1185">Reference proteome</keyword>
<comment type="caution">
    <text evidence="2">The sequence shown here is derived from an EMBL/GenBank/DDBJ whole genome shotgun (WGS) entry which is preliminary data.</text>
</comment>
<evidence type="ECO:0000313" key="2">
    <source>
        <dbReference type="EMBL" id="KAJ4002677.1"/>
    </source>
</evidence>
<dbReference type="AlphaFoldDB" id="A0A9W8PD44"/>
<feature type="chain" id="PRO_5040833703" evidence="1">
    <location>
        <begin position="18"/>
        <end position="72"/>
    </location>
</feature>
<gene>
    <name evidence="2" type="ORF">NW766_012803</name>
</gene>
<reference evidence="2" key="1">
    <citation type="submission" date="2022-10" db="EMBL/GenBank/DDBJ databases">
        <title>Fusarium specimens isolated from Avocado Roots.</title>
        <authorList>
            <person name="Stajich J."/>
            <person name="Roper C."/>
            <person name="Heimlech-Rivalta G."/>
        </authorList>
    </citation>
    <scope>NUCLEOTIDE SEQUENCE</scope>
    <source>
        <strain evidence="2">CF00143</strain>
    </source>
</reference>
<protein>
    <submittedName>
        <fullName evidence="2">Uncharacterized protein</fullName>
    </submittedName>
</protein>
<name>A0A9W8PD44_9HYPO</name>
<accession>A0A9W8PD44</accession>
<evidence type="ECO:0000313" key="3">
    <source>
        <dbReference type="Proteomes" id="UP001152130"/>
    </source>
</evidence>
<dbReference type="EMBL" id="JAPDHF010000031">
    <property type="protein sequence ID" value="KAJ4002677.1"/>
    <property type="molecule type" value="Genomic_DNA"/>
</dbReference>
<keyword evidence="1" id="KW-0732">Signal</keyword>
<organism evidence="2 3">
    <name type="scientific">Fusarium irregulare</name>
    <dbReference type="NCBI Taxonomy" id="2494466"/>
    <lineage>
        <taxon>Eukaryota</taxon>
        <taxon>Fungi</taxon>
        <taxon>Dikarya</taxon>
        <taxon>Ascomycota</taxon>
        <taxon>Pezizomycotina</taxon>
        <taxon>Sordariomycetes</taxon>
        <taxon>Hypocreomycetidae</taxon>
        <taxon>Hypocreales</taxon>
        <taxon>Nectriaceae</taxon>
        <taxon>Fusarium</taxon>
        <taxon>Fusarium incarnatum-equiseti species complex</taxon>
    </lineage>
</organism>